<name>A0A3B0YEN6_9ZZZZ</name>
<dbReference type="EMBL" id="UOFN01000038">
    <property type="protein sequence ID" value="VAW74613.1"/>
    <property type="molecule type" value="Genomic_DNA"/>
</dbReference>
<organism evidence="2">
    <name type="scientific">hydrothermal vent metagenome</name>
    <dbReference type="NCBI Taxonomy" id="652676"/>
    <lineage>
        <taxon>unclassified sequences</taxon>
        <taxon>metagenomes</taxon>
        <taxon>ecological metagenomes</taxon>
    </lineage>
</organism>
<dbReference type="GO" id="GO:0005548">
    <property type="term" value="F:phospholipid transporter activity"/>
    <property type="evidence" value="ECO:0007669"/>
    <property type="project" value="TreeGrafter"/>
</dbReference>
<dbReference type="InterPro" id="IPR030802">
    <property type="entry name" value="Permease_MalE"/>
</dbReference>
<dbReference type="PANTHER" id="PTHR30188">
    <property type="entry name" value="ABC TRANSPORTER PERMEASE PROTEIN-RELATED"/>
    <property type="match status" value="1"/>
</dbReference>
<reference evidence="2" key="1">
    <citation type="submission" date="2018-06" db="EMBL/GenBank/DDBJ databases">
        <authorList>
            <person name="Zhirakovskaya E."/>
        </authorList>
    </citation>
    <scope>NUCLEOTIDE SEQUENCE</scope>
</reference>
<protein>
    <recommendedName>
        <fullName evidence="3">Phospholipid ABC transporter permease protein MlaE</fullName>
    </recommendedName>
</protein>
<feature type="transmembrane region" description="Helical" evidence="1">
    <location>
        <begin position="211"/>
        <end position="230"/>
    </location>
</feature>
<evidence type="ECO:0008006" key="3">
    <source>
        <dbReference type="Google" id="ProtNLM"/>
    </source>
</evidence>
<keyword evidence="1" id="KW-0472">Membrane</keyword>
<feature type="transmembrane region" description="Helical" evidence="1">
    <location>
        <begin position="250"/>
        <end position="269"/>
    </location>
</feature>
<feature type="transmembrane region" description="Helical" evidence="1">
    <location>
        <begin position="66"/>
        <end position="92"/>
    </location>
</feature>
<dbReference type="Pfam" id="PF02405">
    <property type="entry name" value="MlaE"/>
    <property type="match status" value="1"/>
</dbReference>
<keyword evidence="1" id="KW-1133">Transmembrane helix</keyword>
<evidence type="ECO:0000256" key="1">
    <source>
        <dbReference type="SAM" id="Phobius"/>
    </source>
</evidence>
<gene>
    <name evidence="2" type="ORF">MNBD_GAMMA15-2155</name>
</gene>
<sequence length="271" mass="28879">MATDTDTDRFRQLSESVGRKFVSGVEDFGYSAALLVESVMWLLLGRWMQQRVRFSAVVQEMMDIGVLAIPVVSILAFANGAMMAMQGIYTLRDFGAESQVVAGIAMSVTREFGVLIAGIVVAGRSGSAIAARIGTMQMAQEIDALRVMGVSPVRYLVSPILAAMLLMMPMLVILSDAMAILGGGVISVIELHITLETYLSRVFTELVAGDIFQGLTKGMVFAVLITLVATSNGFNASGGAEGLGRATTRSVVLCIAAIVVADMIFTFFLSR</sequence>
<dbReference type="PANTHER" id="PTHR30188:SF3">
    <property type="entry name" value="ABC TRANSPORTER PERMEASE"/>
    <property type="match status" value="1"/>
</dbReference>
<feature type="transmembrane region" description="Helical" evidence="1">
    <location>
        <begin position="112"/>
        <end position="134"/>
    </location>
</feature>
<feature type="transmembrane region" description="Helical" evidence="1">
    <location>
        <begin position="28"/>
        <end position="45"/>
    </location>
</feature>
<dbReference type="GO" id="GO:0043190">
    <property type="term" value="C:ATP-binding cassette (ABC) transporter complex"/>
    <property type="evidence" value="ECO:0007669"/>
    <property type="project" value="InterPro"/>
</dbReference>
<feature type="transmembrane region" description="Helical" evidence="1">
    <location>
        <begin position="180"/>
        <end position="199"/>
    </location>
</feature>
<evidence type="ECO:0000313" key="2">
    <source>
        <dbReference type="EMBL" id="VAW74613.1"/>
    </source>
</evidence>
<feature type="transmembrane region" description="Helical" evidence="1">
    <location>
        <begin position="155"/>
        <end position="174"/>
    </location>
</feature>
<keyword evidence="1" id="KW-0812">Transmembrane</keyword>
<accession>A0A3B0YEN6</accession>
<dbReference type="AlphaFoldDB" id="A0A3B0YEN6"/>
<proteinExistence type="predicted"/>